<reference evidence="2" key="1">
    <citation type="submission" date="2018-02" db="EMBL/GenBank/DDBJ databases">
        <title>Rhizophora mucronata_Transcriptome.</title>
        <authorList>
            <person name="Meera S.P."/>
            <person name="Sreeshan A."/>
            <person name="Augustine A."/>
        </authorList>
    </citation>
    <scope>NUCLEOTIDE SEQUENCE</scope>
    <source>
        <tissue evidence="2">Leaf</tissue>
    </source>
</reference>
<organism evidence="2">
    <name type="scientific">Rhizophora mucronata</name>
    <name type="common">Asiatic mangrove</name>
    <dbReference type="NCBI Taxonomy" id="61149"/>
    <lineage>
        <taxon>Eukaryota</taxon>
        <taxon>Viridiplantae</taxon>
        <taxon>Streptophyta</taxon>
        <taxon>Embryophyta</taxon>
        <taxon>Tracheophyta</taxon>
        <taxon>Spermatophyta</taxon>
        <taxon>Magnoliopsida</taxon>
        <taxon>eudicotyledons</taxon>
        <taxon>Gunneridae</taxon>
        <taxon>Pentapetalae</taxon>
        <taxon>rosids</taxon>
        <taxon>fabids</taxon>
        <taxon>Malpighiales</taxon>
        <taxon>Rhizophoraceae</taxon>
        <taxon>Rhizophora</taxon>
    </lineage>
</organism>
<feature type="transmembrane region" description="Helical" evidence="1">
    <location>
        <begin position="20"/>
        <end position="40"/>
    </location>
</feature>
<protein>
    <submittedName>
        <fullName evidence="2">Uncharacterized protein</fullName>
    </submittedName>
</protein>
<sequence length="91" mass="10397">MPTVPLSEVGVSYLMDANILIMYYHLVIYSTCTVVYVKILKSFFFFLSVKQSTSSANIFHFDKTSLLGRSKCPYHLYNQFTVGVWCLSVHG</sequence>
<proteinExistence type="predicted"/>
<keyword evidence="1" id="KW-1133">Transmembrane helix</keyword>
<dbReference type="EMBL" id="GGEC01057076">
    <property type="protein sequence ID" value="MBX37560.1"/>
    <property type="molecule type" value="Transcribed_RNA"/>
</dbReference>
<name>A0A2P2N520_RHIMU</name>
<keyword evidence="1" id="KW-0812">Transmembrane</keyword>
<accession>A0A2P2N520</accession>
<evidence type="ECO:0000313" key="2">
    <source>
        <dbReference type="EMBL" id="MBX37560.1"/>
    </source>
</evidence>
<dbReference type="AlphaFoldDB" id="A0A2P2N520"/>
<evidence type="ECO:0000256" key="1">
    <source>
        <dbReference type="SAM" id="Phobius"/>
    </source>
</evidence>
<keyword evidence="1" id="KW-0472">Membrane</keyword>